<dbReference type="EMBL" id="NXNI01000001">
    <property type="protein sequence ID" value="PCR90598.1"/>
    <property type="molecule type" value="Genomic_DNA"/>
</dbReference>
<feature type="transmembrane region" description="Helical" evidence="1">
    <location>
        <begin position="48"/>
        <end position="72"/>
    </location>
</feature>
<feature type="transmembrane region" description="Helical" evidence="1">
    <location>
        <begin position="15"/>
        <end position="36"/>
    </location>
</feature>
<proteinExistence type="predicted"/>
<organism evidence="2 3">
    <name type="scientific">Natrinema ejinorense</name>
    <dbReference type="NCBI Taxonomy" id="373386"/>
    <lineage>
        <taxon>Archaea</taxon>
        <taxon>Methanobacteriati</taxon>
        <taxon>Methanobacteriota</taxon>
        <taxon>Stenosarchaea group</taxon>
        <taxon>Halobacteria</taxon>
        <taxon>Halobacteriales</taxon>
        <taxon>Natrialbaceae</taxon>
        <taxon>Natrinema</taxon>
    </lineage>
</organism>
<keyword evidence="1" id="KW-1133">Transmembrane helix</keyword>
<keyword evidence="1" id="KW-0472">Membrane</keyword>
<reference evidence="2 3" key="1">
    <citation type="submission" date="2017-09" db="EMBL/GenBank/DDBJ databases">
        <title>Genome sequences of Natrinema ejinorence JCM 13890T.</title>
        <authorList>
            <person name="Roh S.W."/>
            <person name="Kim Y.B."/>
            <person name="Kim J.Y."/>
        </authorList>
    </citation>
    <scope>NUCLEOTIDE SEQUENCE [LARGE SCALE GENOMIC DNA]</scope>
    <source>
        <strain evidence="2 3">JCM 13890</strain>
    </source>
</reference>
<dbReference type="Proteomes" id="UP000219689">
    <property type="component" value="Unassembled WGS sequence"/>
</dbReference>
<evidence type="ECO:0000313" key="2">
    <source>
        <dbReference type="EMBL" id="PCR90598.1"/>
    </source>
</evidence>
<sequence>MALERIVFGLRVVELLAGVFAAGSAGVGLYIGYQAFRGLQRHSDPSMWYLGVGLILLTTVTYTFTFLGSLLVHLRLMSLPQQDYFSTVAHVLQFAGLCCLAYAMHRRG</sequence>
<evidence type="ECO:0000313" key="3">
    <source>
        <dbReference type="Proteomes" id="UP000219689"/>
    </source>
</evidence>
<protein>
    <submittedName>
        <fullName evidence="2">Uncharacterized protein</fullName>
    </submittedName>
</protein>
<evidence type="ECO:0000256" key="1">
    <source>
        <dbReference type="SAM" id="Phobius"/>
    </source>
</evidence>
<gene>
    <name evidence="2" type="ORF">CP557_08800</name>
</gene>
<feature type="transmembrane region" description="Helical" evidence="1">
    <location>
        <begin position="84"/>
        <end position="104"/>
    </location>
</feature>
<keyword evidence="3" id="KW-1185">Reference proteome</keyword>
<dbReference type="RefSeq" id="WP_097379547.1">
    <property type="nucleotide sequence ID" value="NZ_NXNI01000001.1"/>
</dbReference>
<keyword evidence="1" id="KW-0812">Transmembrane</keyword>
<accession>A0A2A5QUR4</accession>
<dbReference type="AlphaFoldDB" id="A0A2A5QUR4"/>
<name>A0A2A5QUR4_9EURY</name>
<comment type="caution">
    <text evidence="2">The sequence shown here is derived from an EMBL/GenBank/DDBJ whole genome shotgun (WGS) entry which is preliminary data.</text>
</comment>